<dbReference type="SUPFAM" id="SSF46689">
    <property type="entry name" value="Homeodomain-like"/>
    <property type="match status" value="1"/>
</dbReference>
<keyword evidence="6" id="KW-1185">Reference proteome</keyword>
<dbReference type="PANTHER" id="PTHR47894">
    <property type="entry name" value="HTH-TYPE TRANSCRIPTIONAL REGULATOR GADX"/>
    <property type="match status" value="1"/>
</dbReference>
<dbReference type="Pfam" id="PF12833">
    <property type="entry name" value="HTH_18"/>
    <property type="match status" value="1"/>
</dbReference>
<sequence>MQFISSSLAQAFAEAVFASINEGERVLERPDLQLSGIDLEGRQVPVKELSKFFILAQKMGASDDVGLLAYDNAHPGNLDFLGYAIMSSSTISDALKYIVDFHSVVSSGFCMFLDRQVSTLKLVGFAENSKEPELPRPFIDAAAAITLGLLHWLSPRKKIMPLSAEFTYDEPSDTSQLKKLFGPNLKFKSEVNALTFKREDGDLPIATGNVLLQAIHNDYLAMQQNTINIDNVSARTKSTVLQLLSQNRPVTIEDIAHTMQLTPYQLTKALEPEGQNVKKLIDQVKMQQSHQLLTTSILSLKQISYRVAFKNQSAFNKACERWFGMSPGRYRASKHQDND</sequence>
<evidence type="ECO:0000313" key="6">
    <source>
        <dbReference type="Proteomes" id="UP000651852"/>
    </source>
</evidence>
<evidence type="ECO:0000259" key="4">
    <source>
        <dbReference type="PROSITE" id="PS01124"/>
    </source>
</evidence>
<organism evidence="5 6">
    <name type="scientific">Pseudomonas folii</name>
    <dbReference type="NCBI Taxonomy" id="2762593"/>
    <lineage>
        <taxon>Bacteria</taxon>
        <taxon>Pseudomonadati</taxon>
        <taxon>Pseudomonadota</taxon>
        <taxon>Gammaproteobacteria</taxon>
        <taxon>Pseudomonadales</taxon>
        <taxon>Pseudomonadaceae</taxon>
        <taxon>Pseudomonas</taxon>
    </lineage>
</organism>
<keyword evidence="2" id="KW-0238">DNA-binding</keyword>
<dbReference type="SMART" id="SM00342">
    <property type="entry name" value="HTH_ARAC"/>
    <property type="match status" value="1"/>
</dbReference>
<keyword evidence="1" id="KW-0805">Transcription regulation</keyword>
<dbReference type="Pfam" id="PF12625">
    <property type="entry name" value="Arabinose_bd"/>
    <property type="match status" value="1"/>
</dbReference>
<accession>A0ABR7B158</accession>
<evidence type="ECO:0000256" key="3">
    <source>
        <dbReference type="ARBA" id="ARBA00023163"/>
    </source>
</evidence>
<dbReference type="Proteomes" id="UP000651852">
    <property type="component" value="Unassembled WGS sequence"/>
</dbReference>
<evidence type="ECO:0000256" key="1">
    <source>
        <dbReference type="ARBA" id="ARBA00023015"/>
    </source>
</evidence>
<dbReference type="RefSeq" id="WP_187521798.1">
    <property type="nucleotide sequence ID" value="NZ_JACONW010000060.1"/>
</dbReference>
<keyword evidence="3" id="KW-0804">Transcription</keyword>
<dbReference type="InterPro" id="IPR009057">
    <property type="entry name" value="Homeodomain-like_sf"/>
</dbReference>
<feature type="domain" description="HTH araC/xylS-type" evidence="4">
    <location>
        <begin position="234"/>
        <end position="333"/>
    </location>
</feature>
<dbReference type="Gene3D" id="1.10.10.60">
    <property type="entry name" value="Homeodomain-like"/>
    <property type="match status" value="1"/>
</dbReference>
<name>A0ABR7B158_9PSED</name>
<evidence type="ECO:0000313" key="5">
    <source>
        <dbReference type="EMBL" id="MBC3950879.1"/>
    </source>
</evidence>
<gene>
    <name evidence="5" type="ORF">H8S59_14030</name>
</gene>
<dbReference type="InterPro" id="IPR018060">
    <property type="entry name" value="HTH_AraC"/>
</dbReference>
<reference evidence="5 6" key="1">
    <citation type="submission" date="2020-08" db="EMBL/GenBank/DDBJ databases">
        <title>Putative novel bacterial strains isolated from necrotic wheat leaf tissues caused by Xanthomonas translucens.</title>
        <authorList>
            <person name="Tambong J.T."/>
        </authorList>
    </citation>
    <scope>NUCLEOTIDE SEQUENCE [LARGE SCALE GENOMIC DNA]</scope>
    <source>
        <strain evidence="5 6">DOAB 1069</strain>
    </source>
</reference>
<dbReference type="InterPro" id="IPR032687">
    <property type="entry name" value="AraC-type_N"/>
</dbReference>
<evidence type="ECO:0000256" key="2">
    <source>
        <dbReference type="ARBA" id="ARBA00023125"/>
    </source>
</evidence>
<protein>
    <submittedName>
        <fullName evidence="5">AraC family transcriptional regulator</fullName>
    </submittedName>
</protein>
<proteinExistence type="predicted"/>
<comment type="caution">
    <text evidence="5">The sequence shown here is derived from an EMBL/GenBank/DDBJ whole genome shotgun (WGS) entry which is preliminary data.</text>
</comment>
<dbReference type="EMBL" id="JACONW010000060">
    <property type="protein sequence ID" value="MBC3950879.1"/>
    <property type="molecule type" value="Genomic_DNA"/>
</dbReference>
<dbReference type="PROSITE" id="PS01124">
    <property type="entry name" value="HTH_ARAC_FAMILY_2"/>
    <property type="match status" value="1"/>
</dbReference>
<dbReference type="PANTHER" id="PTHR47894:SF4">
    <property type="entry name" value="HTH-TYPE TRANSCRIPTIONAL REGULATOR GADX"/>
    <property type="match status" value="1"/>
</dbReference>